<dbReference type="GO" id="GO:0046872">
    <property type="term" value="F:metal ion binding"/>
    <property type="evidence" value="ECO:0007669"/>
    <property type="project" value="InterPro"/>
</dbReference>
<keyword evidence="7" id="KW-1185">Reference proteome</keyword>
<evidence type="ECO:0000313" key="6">
    <source>
        <dbReference type="EMBL" id="SFS20655.1"/>
    </source>
</evidence>
<dbReference type="STRING" id="474950.SAMN05421771_3748"/>
<keyword evidence="1" id="KW-0436">Ligase</keyword>
<feature type="domain" description="ATP-grasp" evidence="5">
    <location>
        <begin position="123"/>
        <end position="330"/>
    </location>
</feature>
<organism evidence="6 7">
    <name type="scientific">Granulicella pectinivorans</name>
    <dbReference type="NCBI Taxonomy" id="474950"/>
    <lineage>
        <taxon>Bacteria</taxon>
        <taxon>Pseudomonadati</taxon>
        <taxon>Acidobacteriota</taxon>
        <taxon>Terriglobia</taxon>
        <taxon>Terriglobales</taxon>
        <taxon>Acidobacteriaceae</taxon>
        <taxon>Granulicella</taxon>
    </lineage>
</organism>
<dbReference type="GO" id="GO:0005524">
    <property type="term" value="F:ATP binding"/>
    <property type="evidence" value="ECO:0007669"/>
    <property type="project" value="UniProtKB-UniRule"/>
</dbReference>
<dbReference type="Proteomes" id="UP000199024">
    <property type="component" value="Unassembled WGS sequence"/>
</dbReference>
<dbReference type="RefSeq" id="WP_089842477.1">
    <property type="nucleotide sequence ID" value="NZ_FOZL01000002.1"/>
</dbReference>
<dbReference type="Gene3D" id="3.30.1490.20">
    <property type="entry name" value="ATP-grasp fold, A domain"/>
    <property type="match status" value="1"/>
</dbReference>
<evidence type="ECO:0000256" key="2">
    <source>
        <dbReference type="ARBA" id="ARBA00022741"/>
    </source>
</evidence>
<dbReference type="InterPro" id="IPR020561">
    <property type="entry name" value="PRibGlycinamid_synth_ATP-grasp"/>
</dbReference>
<dbReference type="AlphaFoldDB" id="A0A1I6MY74"/>
<gene>
    <name evidence="6" type="ORF">SAMN05421771_3748</name>
</gene>
<dbReference type="SUPFAM" id="SSF56059">
    <property type="entry name" value="Glutathione synthetase ATP-binding domain-like"/>
    <property type="match status" value="1"/>
</dbReference>
<evidence type="ECO:0000313" key="7">
    <source>
        <dbReference type="Proteomes" id="UP000199024"/>
    </source>
</evidence>
<dbReference type="InterPro" id="IPR013815">
    <property type="entry name" value="ATP_grasp_subdomain_1"/>
</dbReference>
<name>A0A1I6MY74_9BACT</name>
<evidence type="ECO:0000256" key="1">
    <source>
        <dbReference type="ARBA" id="ARBA00022598"/>
    </source>
</evidence>
<dbReference type="GO" id="GO:0016874">
    <property type="term" value="F:ligase activity"/>
    <property type="evidence" value="ECO:0007669"/>
    <property type="project" value="UniProtKB-KW"/>
</dbReference>
<dbReference type="Pfam" id="PF01071">
    <property type="entry name" value="GARS_A"/>
    <property type="match status" value="1"/>
</dbReference>
<evidence type="ECO:0000256" key="3">
    <source>
        <dbReference type="ARBA" id="ARBA00022840"/>
    </source>
</evidence>
<dbReference type="InterPro" id="IPR003806">
    <property type="entry name" value="ATP-grasp_PylC-type"/>
</dbReference>
<dbReference type="PROSITE" id="PS50975">
    <property type="entry name" value="ATP_GRASP"/>
    <property type="match status" value="1"/>
</dbReference>
<protein>
    <submittedName>
        <fullName evidence="6">Phosphoribosylglycinamide synthetase, ATP-grasp (A) domain</fullName>
    </submittedName>
</protein>
<keyword evidence="3 4" id="KW-0067">ATP-binding</keyword>
<evidence type="ECO:0000256" key="4">
    <source>
        <dbReference type="PROSITE-ProRule" id="PRU00409"/>
    </source>
</evidence>
<dbReference type="OrthoDB" id="9149376at2"/>
<dbReference type="Pfam" id="PF02655">
    <property type="entry name" value="ATP-grasp_3"/>
    <property type="match status" value="1"/>
</dbReference>
<keyword evidence="2 4" id="KW-0547">Nucleotide-binding</keyword>
<evidence type="ECO:0000259" key="5">
    <source>
        <dbReference type="PROSITE" id="PS50975"/>
    </source>
</evidence>
<reference evidence="6 7" key="1">
    <citation type="submission" date="2016-10" db="EMBL/GenBank/DDBJ databases">
        <authorList>
            <person name="de Groot N.N."/>
        </authorList>
    </citation>
    <scope>NUCLEOTIDE SEQUENCE [LARGE SCALE GENOMIC DNA]</scope>
    <source>
        <strain evidence="6 7">DSM 21001</strain>
    </source>
</reference>
<accession>A0A1I6MY74</accession>
<dbReference type="InterPro" id="IPR011761">
    <property type="entry name" value="ATP-grasp"/>
</dbReference>
<sequence length="402" mass="44023">MMAKRTQVSVLIVASTWWPLTARLAMSLLAHGCRVSALCPAGHPMRFVEGISSVHMLRAYRPMRTLKRTIEADKPDVILPGDDTVVWLLHQTHALYPELRPLIERSLGNAAFYPEIRGRDALLQVARELGIRTPVNAVVKDVADLDAWLETNPFPAVMKVDGSFSGRGVVVVHSREECVAVLERFQRRSSFTSAGGRWVVNRNPLALWTWRLLKTATVSIQQWIPGTQATAMFAAWEGKVLGGLAVEVLATTEPQGASTVVRPVQDVEMLEAGRRIAERLGISGFFGLDFMLDDATGKPYLLELNPRCTQLGHLRVQGMPDLAGVLAAAIAGGPPPEAGESLPEGPIAFFPQALGGDPKTRELLPVSYLDKPVEQPKLVEALNGKAWPEQQLASRVYLKIRG</sequence>
<dbReference type="Gene3D" id="3.30.470.20">
    <property type="entry name" value="ATP-grasp fold, B domain"/>
    <property type="match status" value="1"/>
</dbReference>
<dbReference type="EMBL" id="FOZL01000002">
    <property type="protein sequence ID" value="SFS20655.1"/>
    <property type="molecule type" value="Genomic_DNA"/>
</dbReference>
<proteinExistence type="predicted"/>